<feature type="domain" description="Heparan-alpha-glucosaminide N-acetyltransferase catalytic" evidence="2">
    <location>
        <begin position="3"/>
        <end position="214"/>
    </location>
</feature>
<feature type="transmembrane region" description="Helical" evidence="1">
    <location>
        <begin position="12"/>
        <end position="31"/>
    </location>
</feature>
<feature type="transmembrane region" description="Helical" evidence="1">
    <location>
        <begin position="181"/>
        <end position="203"/>
    </location>
</feature>
<accession>A0A1N6EHT4</accession>
<dbReference type="InterPro" id="IPR012429">
    <property type="entry name" value="HGSNAT_cat"/>
</dbReference>
<sequence length="383" mass="43996">MHRIYSIDVLRGLIMIIMALDHVRDFFHVSAMTSDPLDLQTTNPALYFTRWITHFCAPLFVFLSGLSVHLMNGRKSKAAISKYLFTRGLWLILIEVTVVSFGLTFNPLMNLAILQVIWAIGVSFLALSLLVFLPWQAVLGIGLLITLSHNLLDTANHSVFMEFAHNTRYTYYQVLPGHGVIVFYPFLPWIGILLMGYGLGRIFRQNIPVARRRRILLTAGSTMVVLFFVLRGINVYGDPRTWASQATALKTFYSFMNVTKYPPSLMYSLITIGIGLIALAALEHARGRFADIAKVYGSVPFFYYILHFYIIHTLCVIVFFASGYGTDQIVNMQVPFLFRPPEFGFPLWVVYIIWIAVVAVLYRPCKWFSQYKRTHKQWWLSYL</sequence>
<dbReference type="EMBL" id="FSRA01000001">
    <property type="protein sequence ID" value="SIN82556.1"/>
    <property type="molecule type" value="Genomic_DNA"/>
</dbReference>
<keyword evidence="1" id="KW-1133">Transmembrane helix</keyword>
<dbReference type="RefSeq" id="WP_074238751.1">
    <property type="nucleotide sequence ID" value="NZ_FSRA01000001.1"/>
</dbReference>
<dbReference type="OrthoDB" id="508112at2"/>
<feature type="transmembrane region" description="Helical" evidence="1">
    <location>
        <begin position="215"/>
        <end position="233"/>
    </location>
</feature>
<feature type="transmembrane region" description="Helical" evidence="1">
    <location>
        <begin position="302"/>
        <end position="325"/>
    </location>
</feature>
<dbReference type="Proteomes" id="UP000185003">
    <property type="component" value="Unassembled WGS sequence"/>
</dbReference>
<evidence type="ECO:0000259" key="2">
    <source>
        <dbReference type="Pfam" id="PF07786"/>
    </source>
</evidence>
<evidence type="ECO:0000256" key="1">
    <source>
        <dbReference type="SAM" id="Phobius"/>
    </source>
</evidence>
<dbReference type="Pfam" id="PF07786">
    <property type="entry name" value="HGSNAT_cat"/>
    <property type="match status" value="1"/>
</dbReference>
<dbReference type="PANTHER" id="PTHR40407">
    <property type="entry name" value="MEMBRANE PROTEIN-LIKE PROTEIN"/>
    <property type="match status" value="1"/>
</dbReference>
<evidence type="ECO:0000313" key="4">
    <source>
        <dbReference type="Proteomes" id="UP000185003"/>
    </source>
</evidence>
<dbReference type="AlphaFoldDB" id="A0A1N6EHT4"/>
<feature type="transmembrane region" description="Helical" evidence="1">
    <location>
        <begin position="51"/>
        <end position="72"/>
    </location>
</feature>
<feature type="transmembrane region" description="Helical" evidence="1">
    <location>
        <begin position="84"/>
        <end position="105"/>
    </location>
</feature>
<dbReference type="PANTHER" id="PTHR40407:SF1">
    <property type="entry name" value="HEPARAN-ALPHA-GLUCOSAMINIDE N-ACETYLTRANSFERASE CATALYTIC DOMAIN-CONTAINING PROTEIN"/>
    <property type="match status" value="1"/>
</dbReference>
<reference evidence="3 4" key="1">
    <citation type="submission" date="2016-11" db="EMBL/GenBank/DDBJ databases">
        <authorList>
            <person name="Jaros S."/>
            <person name="Januszkiewicz K."/>
            <person name="Wedrychowicz H."/>
        </authorList>
    </citation>
    <scope>NUCLEOTIDE SEQUENCE [LARGE SCALE GENOMIC DNA]</scope>
    <source>
        <strain evidence="3 4">DSM 24787</strain>
    </source>
</reference>
<dbReference type="STRING" id="536979.SAMN04488055_1620"/>
<evidence type="ECO:0000313" key="3">
    <source>
        <dbReference type="EMBL" id="SIN82556.1"/>
    </source>
</evidence>
<feature type="transmembrane region" description="Helical" evidence="1">
    <location>
        <begin position="111"/>
        <end position="133"/>
    </location>
</feature>
<feature type="transmembrane region" description="Helical" evidence="1">
    <location>
        <begin position="140"/>
        <end position="161"/>
    </location>
</feature>
<name>A0A1N6EHT4_9BACT</name>
<keyword evidence="1" id="KW-0812">Transmembrane</keyword>
<proteinExistence type="predicted"/>
<organism evidence="3 4">
    <name type="scientific">Chitinophaga niabensis</name>
    <dbReference type="NCBI Taxonomy" id="536979"/>
    <lineage>
        <taxon>Bacteria</taxon>
        <taxon>Pseudomonadati</taxon>
        <taxon>Bacteroidota</taxon>
        <taxon>Chitinophagia</taxon>
        <taxon>Chitinophagales</taxon>
        <taxon>Chitinophagaceae</taxon>
        <taxon>Chitinophaga</taxon>
    </lineage>
</organism>
<protein>
    <submittedName>
        <fullName evidence="3">Uncharacterized membrane protein</fullName>
    </submittedName>
</protein>
<gene>
    <name evidence="3" type="ORF">SAMN04488055_1620</name>
</gene>
<feature type="transmembrane region" description="Helical" evidence="1">
    <location>
        <begin position="345"/>
        <end position="362"/>
    </location>
</feature>
<keyword evidence="4" id="KW-1185">Reference proteome</keyword>
<keyword evidence="1" id="KW-0472">Membrane</keyword>
<feature type="transmembrane region" description="Helical" evidence="1">
    <location>
        <begin position="264"/>
        <end position="282"/>
    </location>
</feature>